<dbReference type="EMBL" id="CP016179">
    <property type="protein sequence ID" value="ANO35448.1"/>
    <property type="molecule type" value="Genomic_DNA"/>
</dbReference>
<feature type="transmembrane region" description="Helical" evidence="1">
    <location>
        <begin position="20"/>
        <end position="46"/>
    </location>
</feature>
<geneLocation type="plasmid" evidence="2 3">
    <name>unnamed1</name>
</geneLocation>
<proteinExistence type="predicted"/>
<feature type="transmembrane region" description="Helical" evidence="1">
    <location>
        <begin position="67"/>
        <end position="85"/>
    </location>
</feature>
<evidence type="ECO:0000313" key="2">
    <source>
        <dbReference type="EMBL" id="ANO35448.1"/>
    </source>
</evidence>
<dbReference type="Proteomes" id="UP000092018">
    <property type="component" value="Plasmid unnamed1"/>
</dbReference>
<keyword evidence="1" id="KW-0472">Membrane</keyword>
<keyword evidence="1" id="KW-0812">Transmembrane</keyword>
<keyword evidence="1" id="KW-1133">Transmembrane helix</keyword>
<accession>A0AAN1CU85</accession>
<sequence>MIDLLFSMDLKGASLSDLESIHYLGSVYLTIIALNITVCFFAYVFGATHNRPKTFASRYIRICGRHWGVIFHFALIVVFGLGVYFSKMELEARSEGVRIAEIFAEYYEVGSGTVLPQDALVNMDRFQAYSYGRINPSRMKYLYQAYERLGYHNIELLTNRALYEVTLQVISGETVPRTLVEVVVEDIVESEL</sequence>
<evidence type="ECO:0000313" key="3">
    <source>
        <dbReference type="Proteomes" id="UP000092018"/>
    </source>
</evidence>
<evidence type="ECO:0000256" key="1">
    <source>
        <dbReference type="SAM" id="Phobius"/>
    </source>
</evidence>
<protein>
    <submittedName>
        <fullName evidence="2">Uncharacterized protein</fullName>
    </submittedName>
</protein>
<gene>
    <name evidence="2" type="ORF">A6E01_19745</name>
</gene>
<reference evidence="2 3" key="1">
    <citation type="submission" date="2016-06" db="EMBL/GenBank/DDBJ databases">
        <title>Adaptive Radiation by Waves of Gene Transfer Leads to Fine-Scale Resource Partitioning in Marine Microbes.</title>
        <authorList>
            <person name="Hehemann J.-H."/>
            <person name="Arevalo P."/>
            <person name="Datta M.S."/>
            <person name="Yu X."/>
            <person name="Corzett C."/>
            <person name="Henschel A."/>
            <person name="Preheim S.P."/>
            <person name="Timberlake S."/>
            <person name="Alm E.J."/>
            <person name="Polz M.F."/>
        </authorList>
    </citation>
    <scope>NUCLEOTIDE SEQUENCE [LARGE SCALE GENOMIC DNA]</scope>
    <source>
        <strain evidence="2 3">FF50</strain>
        <plasmid evidence="2 3">unnamed1</plasmid>
    </source>
</reference>
<organism evidence="2 3">
    <name type="scientific">Vibrio breoganii</name>
    <dbReference type="NCBI Taxonomy" id="553239"/>
    <lineage>
        <taxon>Bacteria</taxon>
        <taxon>Pseudomonadati</taxon>
        <taxon>Pseudomonadota</taxon>
        <taxon>Gammaproteobacteria</taxon>
        <taxon>Vibrionales</taxon>
        <taxon>Vibrionaceae</taxon>
        <taxon>Vibrio</taxon>
    </lineage>
</organism>
<keyword evidence="2" id="KW-0614">Plasmid</keyword>
<dbReference type="RefSeq" id="WP_065211210.1">
    <property type="nucleotide sequence ID" value="NZ_CP016179.1"/>
</dbReference>
<dbReference type="KEGG" id="vbr:A6E01_19745"/>
<dbReference type="AlphaFoldDB" id="A0AAN1CU85"/>
<name>A0AAN1CU85_9VIBR</name>